<organism evidence="1 2">
    <name type="scientific">Trichonephila clavipes</name>
    <name type="common">Golden silk orbweaver</name>
    <name type="synonym">Nephila clavipes</name>
    <dbReference type="NCBI Taxonomy" id="2585209"/>
    <lineage>
        <taxon>Eukaryota</taxon>
        <taxon>Metazoa</taxon>
        <taxon>Ecdysozoa</taxon>
        <taxon>Arthropoda</taxon>
        <taxon>Chelicerata</taxon>
        <taxon>Arachnida</taxon>
        <taxon>Araneae</taxon>
        <taxon>Araneomorphae</taxon>
        <taxon>Entelegynae</taxon>
        <taxon>Araneoidea</taxon>
        <taxon>Nephilidae</taxon>
        <taxon>Trichonephila</taxon>
    </lineage>
</organism>
<comment type="caution">
    <text evidence="1">The sequence shown here is derived from an EMBL/GenBank/DDBJ whole genome shotgun (WGS) entry which is preliminary data.</text>
</comment>
<name>A0A8X6REG5_TRICX</name>
<dbReference type="AlphaFoldDB" id="A0A8X6REG5"/>
<reference evidence="1" key="1">
    <citation type="submission" date="2020-08" db="EMBL/GenBank/DDBJ databases">
        <title>Multicomponent nature underlies the extraordinary mechanical properties of spider dragline silk.</title>
        <authorList>
            <person name="Kono N."/>
            <person name="Nakamura H."/>
            <person name="Mori M."/>
            <person name="Yoshida Y."/>
            <person name="Ohtoshi R."/>
            <person name="Malay A.D."/>
            <person name="Moran D.A.P."/>
            <person name="Tomita M."/>
            <person name="Numata K."/>
            <person name="Arakawa K."/>
        </authorList>
    </citation>
    <scope>NUCLEOTIDE SEQUENCE</scope>
</reference>
<gene>
    <name evidence="1" type="ORF">TNCV_4760191</name>
</gene>
<evidence type="ECO:0000313" key="2">
    <source>
        <dbReference type="Proteomes" id="UP000887159"/>
    </source>
</evidence>
<sequence>MCILFFLRRAKSIIFTFVDKSAALSQTPKILGKPRETLENVGLIPRHLEKTEAVARFHRNTGHELLEYTSTGFTCLMTRPAHLQPSEDGWRTQCLLQCTR</sequence>
<keyword evidence="2" id="KW-1185">Reference proteome</keyword>
<accession>A0A8X6REG5</accession>
<dbReference type="Proteomes" id="UP000887159">
    <property type="component" value="Unassembled WGS sequence"/>
</dbReference>
<proteinExistence type="predicted"/>
<evidence type="ECO:0000313" key="1">
    <source>
        <dbReference type="EMBL" id="GFX93140.1"/>
    </source>
</evidence>
<dbReference type="EMBL" id="BMAU01021172">
    <property type="protein sequence ID" value="GFX93140.1"/>
    <property type="molecule type" value="Genomic_DNA"/>
</dbReference>
<protein>
    <submittedName>
        <fullName evidence="1">Uncharacterized protein</fullName>
    </submittedName>
</protein>